<reference evidence="2 3" key="1">
    <citation type="submission" date="2024-05" db="EMBL/GenBank/DDBJ databases">
        <title>Sphingomonas sp. HF-S3 16S ribosomal RNA gene Genome sequencing and assembly.</title>
        <authorList>
            <person name="Lee H."/>
        </authorList>
    </citation>
    <scope>NUCLEOTIDE SEQUENCE [LARGE SCALE GENOMIC DNA]</scope>
    <source>
        <strain evidence="2 3">HF-S3</strain>
    </source>
</reference>
<evidence type="ECO:0000313" key="3">
    <source>
        <dbReference type="Proteomes" id="UP001427805"/>
    </source>
</evidence>
<name>A0ABV0BDY7_9SPHN</name>
<accession>A0ABV0BDY7</accession>
<gene>
    <name evidence="2" type="ORF">TPR58_21515</name>
</gene>
<proteinExistence type="predicted"/>
<evidence type="ECO:0000256" key="1">
    <source>
        <dbReference type="SAM" id="Phobius"/>
    </source>
</evidence>
<comment type="caution">
    <text evidence="2">The sequence shown here is derived from an EMBL/GenBank/DDBJ whole genome shotgun (WGS) entry which is preliminary data.</text>
</comment>
<keyword evidence="1" id="KW-0472">Membrane</keyword>
<feature type="transmembrane region" description="Helical" evidence="1">
    <location>
        <begin position="6"/>
        <end position="30"/>
    </location>
</feature>
<feature type="transmembrane region" description="Helical" evidence="1">
    <location>
        <begin position="42"/>
        <end position="60"/>
    </location>
</feature>
<evidence type="ECO:0000313" key="2">
    <source>
        <dbReference type="EMBL" id="MEN3749765.1"/>
    </source>
</evidence>
<keyword evidence="1" id="KW-1133">Transmembrane helix</keyword>
<dbReference type="EMBL" id="JBDIZK010000017">
    <property type="protein sequence ID" value="MEN3749765.1"/>
    <property type="molecule type" value="Genomic_DNA"/>
</dbReference>
<keyword evidence="1" id="KW-0812">Transmembrane</keyword>
<organism evidence="2 3">
    <name type="scientific">Sphingomonas rustica</name>
    <dbReference type="NCBI Taxonomy" id="3103142"/>
    <lineage>
        <taxon>Bacteria</taxon>
        <taxon>Pseudomonadati</taxon>
        <taxon>Pseudomonadota</taxon>
        <taxon>Alphaproteobacteria</taxon>
        <taxon>Sphingomonadales</taxon>
        <taxon>Sphingomonadaceae</taxon>
        <taxon>Sphingomonas</taxon>
    </lineage>
</organism>
<sequence length="61" mass="6536">MIGTGQLGALAATLLSVLVIAAIVLAWGGWRMITRQGDRRKGILMLACAFVLLVNVLIWTV</sequence>
<keyword evidence="3" id="KW-1185">Reference proteome</keyword>
<dbReference type="RefSeq" id="WP_346248816.1">
    <property type="nucleotide sequence ID" value="NZ_JBDIZK010000017.1"/>
</dbReference>
<dbReference type="Proteomes" id="UP001427805">
    <property type="component" value="Unassembled WGS sequence"/>
</dbReference>
<protein>
    <submittedName>
        <fullName evidence="2">Uncharacterized protein</fullName>
    </submittedName>
</protein>